<evidence type="ECO:0000313" key="3">
    <source>
        <dbReference type="Proteomes" id="UP000053859"/>
    </source>
</evidence>
<dbReference type="EMBL" id="DF968362">
    <property type="protein sequence ID" value="GAP51158.1"/>
    <property type="molecule type" value="Genomic_DNA"/>
</dbReference>
<keyword evidence="3" id="KW-1185">Reference proteome</keyword>
<dbReference type="Proteomes" id="UP000053859">
    <property type="component" value="Unassembled WGS sequence"/>
</dbReference>
<sequence length="138" mass="14518">MPGAKASCPTIKILWAPQQAPRSGRPQLGGVGRGASQPPFAIPASSQRPQYRPWLLIQAAAEPLPHHAPGTFTQVNAAHTAIRRLAAELASSGFNPLSPSGGSGGPEETFLQVSDVQWWGGWDSNPRPTDYESAALTG</sequence>
<reference evidence="2" key="1">
    <citation type="journal article" date="2015" name="Genome Announc.">
        <title>Draft Genome Sequence of Thiostrepton-Producing Streptomyces azureus ATCC 14921.</title>
        <authorList>
            <person name="Sakihara K."/>
            <person name="Maeda J."/>
            <person name="Tashiro K."/>
            <person name="Fujino Y."/>
            <person name="Kuhara S."/>
            <person name="Ohshima T."/>
            <person name="Ogata S."/>
            <person name="Doi K."/>
        </authorList>
    </citation>
    <scope>NUCLEOTIDE SEQUENCE [LARGE SCALE GENOMIC DNA]</scope>
    <source>
        <strain evidence="2">ATCC14921</strain>
    </source>
</reference>
<gene>
    <name evidence="2" type="ORF">SAZU_6018</name>
</gene>
<feature type="region of interest" description="Disordered" evidence="1">
    <location>
        <begin position="17"/>
        <end position="46"/>
    </location>
</feature>
<evidence type="ECO:0000313" key="2">
    <source>
        <dbReference type="EMBL" id="GAP51158.1"/>
    </source>
</evidence>
<dbReference type="AntiFam" id="ANF00011">
    <property type="entry name" value="tRNA translation"/>
</dbReference>
<proteinExistence type="predicted"/>
<protein>
    <submittedName>
        <fullName evidence="2">Uncharacterized protein</fullName>
    </submittedName>
</protein>
<evidence type="ECO:0000256" key="1">
    <source>
        <dbReference type="SAM" id="MobiDB-lite"/>
    </source>
</evidence>
<dbReference type="AlphaFoldDB" id="A0A0K8PTV6"/>
<name>A0A0K8PTV6_STRAJ</name>
<organism evidence="2 3">
    <name type="scientific">Streptomyces azureus</name>
    <dbReference type="NCBI Taxonomy" id="146537"/>
    <lineage>
        <taxon>Bacteria</taxon>
        <taxon>Bacillati</taxon>
        <taxon>Actinomycetota</taxon>
        <taxon>Actinomycetes</taxon>
        <taxon>Kitasatosporales</taxon>
        <taxon>Streptomycetaceae</taxon>
        <taxon>Streptomyces</taxon>
    </lineage>
</organism>
<accession>A0A0K8PTV6</accession>